<comment type="caution">
    <text evidence="2">The sequence shown here is derived from an EMBL/GenBank/DDBJ whole genome shotgun (WGS) entry which is preliminary data.</text>
</comment>
<proteinExistence type="predicted"/>
<dbReference type="Gene3D" id="1.10.443.10">
    <property type="entry name" value="Intergrase catalytic core"/>
    <property type="match status" value="1"/>
</dbReference>
<dbReference type="InterPro" id="IPR011010">
    <property type="entry name" value="DNA_brk_join_enz"/>
</dbReference>
<dbReference type="Proteomes" id="UP001273505">
    <property type="component" value="Unassembled WGS sequence"/>
</dbReference>
<reference evidence="2 3" key="1">
    <citation type="submission" date="2023-11" db="EMBL/GenBank/DDBJ databases">
        <title>Gilvimarinus fulvus sp. nov., isolated from the surface of Kelp.</title>
        <authorList>
            <person name="Sun Y.Y."/>
            <person name="Gong Y."/>
            <person name="Du Z.J."/>
        </authorList>
    </citation>
    <scope>NUCLEOTIDE SEQUENCE [LARGE SCALE GENOMIC DNA]</scope>
    <source>
        <strain evidence="2 3">SDUM040013</strain>
    </source>
</reference>
<name>A0ABU4RY86_9GAMM</name>
<dbReference type="RefSeq" id="WP_302722372.1">
    <property type="nucleotide sequence ID" value="NZ_JAULRU010000548.1"/>
</dbReference>
<protein>
    <submittedName>
        <fullName evidence="2">Site-specific integrase</fullName>
    </submittedName>
</protein>
<organism evidence="2 3">
    <name type="scientific">Gilvimarinus gilvus</name>
    <dbReference type="NCBI Taxonomy" id="3058038"/>
    <lineage>
        <taxon>Bacteria</taxon>
        <taxon>Pseudomonadati</taxon>
        <taxon>Pseudomonadota</taxon>
        <taxon>Gammaproteobacteria</taxon>
        <taxon>Cellvibrionales</taxon>
        <taxon>Cellvibrionaceae</taxon>
        <taxon>Gilvimarinus</taxon>
    </lineage>
</organism>
<evidence type="ECO:0000313" key="3">
    <source>
        <dbReference type="Proteomes" id="UP001273505"/>
    </source>
</evidence>
<dbReference type="NCBIfam" id="NF041502">
    <property type="entry name" value="integrase_1"/>
    <property type="match status" value="1"/>
</dbReference>
<gene>
    <name evidence="2" type="ORF">SCD92_10710</name>
</gene>
<sequence>MNKQNEEYVGADASQYFKSDSDNGIQISSAGFEFNTSHHRWVLDSETTVHVDVVWSYPNEYQENILATLEHFAITTSAKYVVSHTVQLRRFLKHGKGFTLTGLMAYKKSFPERSGNQAVSTFRTFMRRMVQMGFHVPDEFMREFNDWVIGGGERGVPVSSQDPEEGPYSDLEFRAIQSALDYKYADGTLSDREYSLVKLFMATFRRPANLKQLKIQDLIANSNILATRQMIFKINIPRSKSKGRKFRSQSTAFALVESIGLVLTKHIQSSIQEAESKIGRKFSKEEAKELPMFFNQRLIDELCEQDNNNVIDYLKSEIPHLNTDELTKELQRIVDKLEIISERTGALLTTTAYRFRYTGGTRAAQAKAGAITIGKLLDHDGTEHVKVYVANSPELGQQISSIMNNPLARYASAFKGEIVEDEEDAFKVNPDATRIPCADKGCDVGSCGSRSFCTDYAPIACYLCPKFLPWKGAPHHEVLQWLLEERKRLSETLNDAKVVQINDSAILAVAQVMKACEEERKKGV</sequence>
<dbReference type="InterPro" id="IPR048120">
    <property type="entry name" value="Integrase-like"/>
</dbReference>
<accession>A0ABU4RY86</accession>
<evidence type="ECO:0000256" key="1">
    <source>
        <dbReference type="ARBA" id="ARBA00023172"/>
    </source>
</evidence>
<evidence type="ECO:0000313" key="2">
    <source>
        <dbReference type="EMBL" id="MDX6849832.1"/>
    </source>
</evidence>
<dbReference type="SUPFAM" id="SSF56349">
    <property type="entry name" value="DNA breaking-rejoining enzymes"/>
    <property type="match status" value="1"/>
</dbReference>
<dbReference type="EMBL" id="JAXAFO010000015">
    <property type="protein sequence ID" value="MDX6849832.1"/>
    <property type="molecule type" value="Genomic_DNA"/>
</dbReference>
<keyword evidence="3" id="KW-1185">Reference proteome</keyword>
<keyword evidence="1" id="KW-0233">DNA recombination</keyword>
<dbReference type="InterPro" id="IPR013762">
    <property type="entry name" value="Integrase-like_cat_sf"/>
</dbReference>